<accession>A0A4Y6VCH4</accession>
<keyword evidence="1" id="KW-0614">Plasmid</keyword>
<dbReference type="KEGG" id="ntn:D5366_11735"/>
<gene>
    <name evidence="1" type="ORF">D5366_11735</name>
</gene>
<evidence type="ECO:0000313" key="2">
    <source>
        <dbReference type="Proteomes" id="UP000317214"/>
    </source>
</evidence>
<name>A0A4Y6VCH4_9PROT</name>
<sequence>MTRQSQPIPAGFSLIQAHREGWTLHTLPHPQNGPEGETQLRGLDCGDQQAWWRVASKARLGSRYHLSALALISAAEREQIALRFGPF</sequence>
<organism evidence="1 2">
    <name type="scientific">Neokomagataea tanensis</name>
    <dbReference type="NCBI Taxonomy" id="661191"/>
    <lineage>
        <taxon>Bacteria</taxon>
        <taxon>Pseudomonadati</taxon>
        <taxon>Pseudomonadota</taxon>
        <taxon>Alphaproteobacteria</taxon>
        <taxon>Acetobacterales</taxon>
        <taxon>Acetobacteraceae</taxon>
        <taxon>Neokomagataea</taxon>
    </lineage>
</organism>
<protein>
    <submittedName>
        <fullName evidence="1">Uncharacterized protein</fullName>
    </submittedName>
</protein>
<dbReference type="RefSeq" id="WP_141494017.1">
    <property type="nucleotide sequence ID" value="NZ_CP032486.1"/>
</dbReference>
<geneLocation type="plasmid" evidence="1">
    <name>unnamed1</name>
</geneLocation>
<dbReference type="AlphaFoldDB" id="A0A4Y6VCH4"/>
<evidence type="ECO:0000313" key="1">
    <source>
        <dbReference type="EMBL" id="QDH26075.1"/>
    </source>
</evidence>
<reference evidence="1 2" key="1">
    <citation type="submission" date="2018-09" db="EMBL/GenBank/DDBJ databases">
        <title>The complete genome sequence of Neokomagataea tanensis NBRC 106556(T).</title>
        <authorList>
            <person name="Chua K.-O."/>
            <person name="See-Too W.-S."/>
            <person name="Hong K.-W."/>
            <person name="Yin W.-F."/>
            <person name="Chan K.-G."/>
        </authorList>
    </citation>
    <scope>NUCLEOTIDE SEQUENCE [LARGE SCALE GENOMIC DNA]</scope>
    <source>
        <strain evidence="2">AH13 \ NBRC 106556</strain>
        <plasmid evidence="1 2">unnamed1</plasmid>
    </source>
</reference>
<keyword evidence="2" id="KW-1185">Reference proteome</keyword>
<proteinExistence type="predicted"/>
<dbReference type="Proteomes" id="UP000317214">
    <property type="component" value="Plasmid unnamed1"/>
</dbReference>
<dbReference type="EMBL" id="CP032486">
    <property type="protein sequence ID" value="QDH26075.1"/>
    <property type="molecule type" value="Genomic_DNA"/>
</dbReference>
<dbReference type="OrthoDB" id="7273976at2"/>